<dbReference type="EMBL" id="SUMC01000041">
    <property type="protein sequence ID" value="TKA06283.1"/>
    <property type="molecule type" value="Genomic_DNA"/>
</dbReference>
<dbReference type="Gene3D" id="1.10.600.10">
    <property type="entry name" value="Farnesyl Diphosphate Synthase"/>
    <property type="match status" value="1"/>
</dbReference>
<dbReference type="Proteomes" id="UP000305778">
    <property type="component" value="Unassembled WGS sequence"/>
</dbReference>
<comment type="cofactor">
    <cofactor evidence="2">
        <name>Mg(2+)</name>
        <dbReference type="ChEBI" id="CHEBI:18420"/>
    </cofactor>
</comment>
<protein>
    <recommendedName>
        <fullName evidence="2">Terpene synthase</fullName>
        <ecNumber evidence="2">4.2.3.-</ecNumber>
    </recommendedName>
</protein>
<reference evidence="3 4" key="1">
    <citation type="submission" date="2019-04" db="EMBL/GenBank/DDBJ databases">
        <title>Streptomyces oryziradicis sp. nov., a novel actinomycete isolated from rhizosphere soil of rice (Oryza sativa L.).</title>
        <authorList>
            <person name="Li C."/>
        </authorList>
    </citation>
    <scope>NUCLEOTIDE SEQUENCE [LARGE SCALE GENOMIC DNA]</scope>
    <source>
        <strain evidence="3 4">NEAU-C40</strain>
    </source>
</reference>
<dbReference type="Pfam" id="PF19086">
    <property type="entry name" value="Terpene_syn_C_2"/>
    <property type="match status" value="1"/>
</dbReference>
<name>A0A4U0SBX5_9ACTN</name>
<dbReference type="PANTHER" id="PTHR35201">
    <property type="entry name" value="TERPENE SYNTHASE"/>
    <property type="match status" value="1"/>
</dbReference>
<dbReference type="AlphaFoldDB" id="A0A4U0SBX5"/>
<dbReference type="RefSeq" id="WP_136727643.1">
    <property type="nucleotide sequence ID" value="NZ_SUMC01000041.1"/>
</dbReference>
<dbReference type="InterPro" id="IPR034686">
    <property type="entry name" value="Terpene_cyclase-like_2"/>
</dbReference>
<evidence type="ECO:0000256" key="1">
    <source>
        <dbReference type="ARBA" id="ARBA00023239"/>
    </source>
</evidence>
<evidence type="ECO:0000256" key="2">
    <source>
        <dbReference type="RuleBase" id="RU366034"/>
    </source>
</evidence>
<dbReference type="PANTHER" id="PTHR35201:SF4">
    <property type="entry name" value="BETA-PINACENE SYNTHASE-RELATED"/>
    <property type="match status" value="1"/>
</dbReference>
<evidence type="ECO:0000313" key="4">
    <source>
        <dbReference type="Proteomes" id="UP000305778"/>
    </source>
</evidence>
<keyword evidence="1 2" id="KW-0456">Lyase</keyword>
<sequence>MFQHGLDTDHRQRQRLALCDFGGLTAKTMPYGQSAPLTLMAKLHSVLFSLDDGLCDEVGATAHGLAHETQRILRALEAPAPQWPDDTPWAAALREIRLELAQHATPSQVRRWTEGMRTYLSGLVWEAACRHDPVLPSLNDYVTMWMRAIGMAPSTTMIDIVGGFQVSDHDLERPEVRALTEMTWTLVSWDNDFYSRNKEILRAEDHLNLVDVLVHERGHEAAYALEEANMMRDRVMVLFLRLREQVLPTANDVLRRYLDGLAQFVRGHLDWAQVCARYADGIPSGTGWWKPSPYDDSLEPLPIPTIAWWWDQLNR</sequence>
<proteinExistence type="inferred from homology"/>
<dbReference type="OrthoDB" id="2989600at2"/>
<keyword evidence="2" id="KW-0460">Magnesium</keyword>
<dbReference type="SUPFAM" id="SSF48576">
    <property type="entry name" value="Terpenoid synthases"/>
    <property type="match status" value="1"/>
</dbReference>
<dbReference type="EC" id="4.2.3.-" evidence="2"/>
<keyword evidence="2" id="KW-0479">Metal-binding</keyword>
<accession>A0A4U0SBX5</accession>
<dbReference type="InterPro" id="IPR008949">
    <property type="entry name" value="Isoprenoid_synthase_dom_sf"/>
</dbReference>
<dbReference type="GO" id="GO:0046872">
    <property type="term" value="F:metal ion binding"/>
    <property type="evidence" value="ECO:0007669"/>
    <property type="project" value="UniProtKB-KW"/>
</dbReference>
<gene>
    <name evidence="3" type="ORF">FCI23_32715</name>
</gene>
<dbReference type="GO" id="GO:0010333">
    <property type="term" value="F:terpene synthase activity"/>
    <property type="evidence" value="ECO:0007669"/>
    <property type="project" value="InterPro"/>
</dbReference>
<comment type="caution">
    <text evidence="3">The sequence shown here is derived from an EMBL/GenBank/DDBJ whole genome shotgun (WGS) entry which is preliminary data.</text>
</comment>
<organism evidence="3 4">
    <name type="scientific">Actinacidiphila oryziradicis</name>
    <dbReference type="NCBI Taxonomy" id="2571141"/>
    <lineage>
        <taxon>Bacteria</taxon>
        <taxon>Bacillati</taxon>
        <taxon>Actinomycetota</taxon>
        <taxon>Actinomycetes</taxon>
        <taxon>Kitasatosporales</taxon>
        <taxon>Streptomycetaceae</taxon>
        <taxon>Actinacidiphila</taxon>
    </lineage>
</organism>
<keyword evidence="4" id="KW-1185">Reference proteome</keyword>
<evidence type="ECO:0000313" key="3">
    <source>
        <dbReference type="EMBL" id="TKA06283.1"/>
    </source>
</evidence>
<comment type="similarity">
    <text evidence="2">Belongs to the terpene synthase family.</text>
</comment>